<evidence type="ECO:0000313" key="5">
    <source>
        <dbReference type="EMBL" id="KAF6045354.1"/>
    </source>
</evidence>
<evidence type="ECO:0000256" key="2">
    <source>
        <dbReference type="ARBA" id="ARBA00022692"/>
    </source>
</evidence>
<name>A0A8X7NJJ7_CANPA</name>
<dbReference type="InterPro" id="IPR005351">
    <property type="entry name" value="ASTER"/>
</dbReference>
<dbReference type="EMBL" id="JABWAB010000009">
    <property type="protein sequence ID" value="KAF6045354.1"/>
    <property type="molecule type" value="Genomic_DNA"/>
</dbReference>
<evidence type="ECO:0000256" key="1">
    <source>
        <dbReference type="ARBA" id="ARBA00004370"/>
    </source>
</evidence>
<dbReference type="GO" id="GO:0044183">
    <property type="term" value="F:protein folding chaperone"/>
    <property type="evidence" value="ECO:0007669"/>
    <property type="project" value="InterPro"/>
</dbReference>
<dbReference type="GO" id="GO:0005789">
    <property type="term" value="C:endoplasmic reticulum membrane"/>
    <property type="evidence" value="ECO:0007669"/>
    <property type="project" value="InterPro"/>
</dbReference>
<gene>
    <name evidence="5" type="ORF">FOB60_004926</name>
</gene>
<protein>
    <submittedName>
        <fullName evidence="5">Uncharacterized protein</fullName>
    </submittedName>
</protein>
<dbReference type="Pfam" id="PF03669">
    <property type="entry name" value="ASTER"/>
    <property type="match status" value="1"/>
</dbReference>
<organism evidence="5 6">
    <name type="scientific">Candida parapsilosis</name>
    <name type="common">Yeast</name>
    <dbReference type="NCBI Taxonomy" id="5480"/>
    <lineage>
        <taxon>Eukaryota</taxon>
        <taxon>Fungi</taxon>
        <taxon>Dikarya</taxon>
        <taxon>Ascomycota</taxon>
        <taxon>Saccharomycotina</taxon>
        <taxon>Pichiomycetes</taxon>
        <taxon>Debaryomycetaceae</taxon>
        <taxon>Candida/Lodderomyces clade</taxon>
        <taxon>Candida</taxon>
    </lineage>
</organism>
<dbReference type="PANTHER" id="PTHR28038:SF1">
    <property type="entry name" value="ADL329WP"/>
    <property type="match status" value="1"/>
</dbReference>
<sequence length="127" mass="13623">MAPKAREDLVIPYKHVPAKSRKDAGNVLAQSLPMAAMFMRNKMLSWASVFLAVQSYLNEPINRPADEETGQQSPALRVVFALVSLITCYMDIIFPSTNPAVKRAAKVVSETATAATAAATATVTAKA</sequence>
<keyword evidence="4" id="KW-0472">Membrane</keyword>
<dbReference type="OrthoDB" id="284718at2759"/>
<evidence type="ECO:0000313" key="6">
    <source>
        <dbReference type="Proteomes" id="UP000590412"/>
    </source>
</evidence>
<proteinExistence type="predicted"/>
<reference evidence="5" key="1">
    <citation type="submission" date="2020-03" db="EMBL/GenBank/DDBJ databases">
        <title>FDA dAtabase for Regulatory Grade micrObial Sequences (FDA-ARGOS): Supporting development and validation of Infectious Disease Dx tests.</title>
        <authorList>
            <person name="Campos J."/>
            <person name="Goldberg B."/>
            <person name="Tallon L."/>
            <person name="Sadzewicz L."/>
            <person name="Vavikolanu K."/>
            <person name="Mehta A."/>
            <person name="Aluvathingal J."/>
            <person name="Nadendla S."/>
            <person name="Nandy P."/>
            <person name="Geyer C."/>
            <person name="Yan Y."/>
            <person name="Sichtig H."/>
        </authorList>
    </citation>
    <scope>NUCLEOTIDE SEQUENCE [LARGE SCALE GENOMIC DNA]</scope>
    <source>
        <strain evidence="5">FDAARGOS_652</strain>
    </source>
</reference>
<evidence type="ECO:0000256" key="3">
    <source>
        <dbReference type="ARBA" id="ARBA00022989"/>
    </source>
</evidence>
<comment type="caution">
    <text evidence="5">The sequence shown here is derived from an EMBL/GenBank/DDBJ whole genome shotgun (WGS) entry which is preliminary data.</text>
</comment>
<evidence type="ECO:0000256" key="4">
    <source>
        <dbReference type="ARBA" id="ARBA00023136"/>
    </source>
</evidence>
<dbReference type="AlphaFoldDB" id="A0A8X7NJJ7"/>
<keyword evidence="3" id="KW-1133">Transmembrane helix</keyword>
<dbReference type="Proteomes" id="UP000590412">
    <property type="component" value="Unassembled WGS sequence"/>
</dbReference>
<keyword evidence="2" id="KW-0812">Transmembrane</keyword>
<dbReference type="PANTHER" id="PTHR28038">
    <property type="entry name" value="ADL329WP"/>
    <property type="match status" value="1"/>
</dbReference>
<comment type="subcellular location">
    <subcellularLocation>
        <location evidence="1">Membrane</location>
    </subcellularLocation>
</comment>
<accession>A0A8X7NJJ7</accession>
<dbReference type="GO" id="GO:0045048">
    <property type="term" value="P:protein insertion into ER membrane"/>
    <property type="evidence" value="ECO:0007669"/>
    <property type="project" value="InterPro"/>
</dbReference>